<comment type="caution">
    <text evidence="1">The sequence shown here is derived from an EMBL/GenBank/DDBJ whole genome shotgun (WGS) entry which is preliminary data.</text>
</comment>
<gene>
    <name evidence="1" type="ORF">LOD99_8808</name>
</gene>
<organism evidence="1 2">
    <name type="scientific">Oopsacas minuta</name>
    <dbReference type="NCBI Taxonomy" id="111878"/>
    <lineage>
        <taxon>Eukaryota</taxon>
        <taxon>Metazoa</taxon>
        <taxon>Porifera</taxon>
        <taxon>Hexactinellida</taxon>
        <taxon>Hexasterophora</taxon>
        <taxon>Lyssacinosida</taxon>
        <taxon>Leucopsacidae</taxon>
        <taxon>Oopsacas</taxon>
    </lineage>
</organism>
<dbReference type="PANTHER" id="PTHR45913">
    <property type="entry name" value="EPM2A-INTERACTING PROTEIN 1"/>
    <property type="match status" value="1"/>
</dbReference>
<sequence length="135" mass="15555">MLHFNIDEQSLKLAYLVDILVQLSRLNLSMQGRENTLLDFVGKVNALIMKLDLWSGQISKGKLNQFHTLNALTTEKKTVLDVETKEVILEHLRALHKEFLSYLKMSMTETSIFSEILSKLILIQSQKPNRKNSLK</sequence>
<dbReference type="PANTHER" id="PTHR45913:SF19">
    <property type="entry name" value="LOW QUALITY PROTEIN: ZINC FINGER BED DOMAIN-CONTAINING PROTEIN 5-LIKE"/>
    <property type="match status" value="1"/>
</dbReference>
<dbReference type="AlphaFoldDB" id="A0AAV7JEJ9"/>
<dbReference type="Proteomes" id="UP001165289">
    <property type="component" value="Unassembled WGS sequence"/>
</dbReference>
<accession>A0AAV7JEJ9</accession>
<reference evidence="1 2" key="1">
    <citation type="journal article" date="2023" name="BMC Biol.">
        <title>The compact genome of the sponge Oopsacas minuta (Hexactinellida) is lacking key metazoan core genes.</title>
        <authorList>
            <person name="Santini S."/>
            <person name="Schenkelaars Q."/>
            <person name="Jourda C."/>
            <person name="Duchesne M."/>
            <person name="Belahbib H."/>
            <person name="Rocher C."/>
            <person name="Selva M."/>
            <person name="Riesgo A."/>
            <person name="Vervoort M."/>
            <person name="Leys S.P."/>
            <person name="Kodjabachian L."/>
            <person name="Le Bivic A."/>
            <person name="Borchiellini C."/>
            <person name="Claverie J.M."/>
            <person name="Renard E."/>
        </authorList>
    </citation>
    <scope>NUCLEOTIDE SEQUENCE [LARGE SCALE GENOMIC DNA]</scope>
    <source>
        <strain evidence="1">SPO-2</strain>
    </source>
</reference>
<proteinExistence type="predicted"/>
<name>A0AAV7JEJ9_9METZ</name>
<evidence type="ECO:0000313" key="1">
    <source>
        <dbReference type="EMBL" id="KAI6647155.1"/>
    </source>
</evidence>
<dbReference type="EMBL" id="JAKMXF010000344">
    <property type="protein sequence ID" value="KAI6647155.1"/>
    <property type="molecule type" value="Genomic_DNA"/>
</dbReference>
<protein>
    <submittedName>
        <fullName evidence="1">Zinc finger BED domain-containing protein 5-like</fullName>
    </submittedName>
</protein>
<evidence type="ECO:0000313" key="2">
    <source>
        <dbReference type="Proteomes" id="UP001165289"/>
    </source>
</evidence>
<keyword evidence="2" id="KW-1185">Reference proteome</keyword>